<evidence type="ECO:0000313" key="4">
    <source>
        <dbReference type="Proteomes" id="UP000007519"/>
    </source>
</evidence>
<feature type="domain" description="PKD" evidence="2">
    <location>
        <begin position="993"/>
        <end position="1061"/>
    </location>
</feature>
<feature type="domain" description="PKD" evidence="2">
    <location>
        <begin position="1278"/>
        <end position="1325"/>
    </location>
</feature>
<dbReference type="HOGENOM" id="CLU_242663_0_0_10"/>
<feature type="chain" id="PRO_5003603886" evidence="1">
    <location>
        <begin position="22"/>
        <end position="1422"/>
    </location>
</feature>
<dbReference type="CDD" id="cd00146">
    <property type="entry name" value="PKD"/>
    <property type="match status" value="8"/>
</dbReference>
<dbReference type="KEGG" id="sgn:SGRA_3314"/>
<dbReference type="InterPro" id="IPR000601">
    <property type="entry name" value="PKD_dom"/>
</dbReference>
<dbReference type="PANTHER" id="PTHR36842:SF1">
    <property type="entry name" value="PROTEIN TOLB"/>
    <property type="match status" value="1"/>
</dbReference>
<evidence type="ECO:0000256" key="1">
    <source>
        <dbReference type="SAM" id="SignalP"/>
    </source>
</evidence>
<evidence type="ECO:0000259" key="2">
    <source>
        <dbReference type="PROSITE" id="PS50093"/>
    </source>
</evidence>
<dbReference type="STRING" id="984262.SGRA_3314"/>
<keyword evidence="1" id="KW-0732">Signal</keyword>
<reference evidence="3 4" key="1">
    <citation type="journal article" date="2012" name="Stand. Genomic Sci.">
        <title>Complete genome sequencing and analysis of Saprospira grandis str. Lewin, a predatory marine bacterium.</title>
        <authorList>
            <person name="Saw J.H."/>
            <person name="Yuryev A."/>
            <person name="Kanbe M."/>
            <person name="Hou S."/>
            <person name="Young A.G."/>
            <person name="Aizawa S."/>
            <person name="Alam M."/>
        </authorList>
    </citation>
    <scope>NUCLEOTIDE SEQUENCE [LARGE SCALE GENOMIC DNA]</scope>
    <source>
        <strain evidence="3 4">Lewin</strain>
    </source>
</reference>
<dbReference type="OrthoDB" id="7794186at2"/>
<sequence length="1422" mass="155509">MKFSSLLFLALLLLFGPKSQATHIVGGVISYECLGFNSSTQMMSIRLTLKVYRDAINGQAGFDNPASLGIFRGSNNLLYQQLSLSSPVITTAPIDLTNPCLSVSPGSVEVEEGVYTTSINLPYDADGYYISYQRCCRNNTINNLVQPGAVGATYSIFLSGAAMLSCNSSPVFNNYPPIVICANQPLVFDHAATDQDGHTLSYSLCTPSTGGSSLDPAPSPPAAPPYVNVPFSAGLSATNPMPANPALSIDPNTGLLTGTPTQIGQYVVGVCVSEFDANGNLLSSTLRDFQFNVEPCFSNVNASIFADSVTADGQGFLVNQCDNNVFQFVNQSTANPQTLITSYEWRFDLNNGTAASSSLVSPTVVFPGPDVYNGWLVANPGQVGCTDTAYITVEVYPPIFPNWGVVIDSCNLGVPPLQFIDSTTIGGGGTIAQWDWDFGDGTSSNQQNPNHLFPNAGQYQVNLVVTDSNGCEEQIAFPVDWYPPAIPQFTVDDPNGCEPHYATFTHSSHPFTPAYQTIWDFGDGDSSNLSPTVGHAYPNPGQYDVSLTHVSPWGCVSQDLQPQFIEVYEGPTAAYNYTYDSCEYAAVDFFDASSPNSQGDAIVSWNWDFMDGTLETTQNSSHLYALAGSYPVQLAITDINGCTDTISDSIQWYPKPVIDVSLTDNSGCRPSIINFVNNSYPINGYSTIWDFGDGASDTAASPSHIYTQAGVYPIELVITSPLGCTDSFLDTVDIFELPTAQFSSSFDPCVIGAVSFDEQAQTNPAGTPLQFWQWDFDDGTILSAQDTSHLYNLAGDFEVQLIVEDSNSCRDTVVQTVAWHPAPIVAVDVSDSVGCEPLNINFINNSYPINGYSTQWNFGDGGTDTAASPTYLYQQPGEYLVHLYILSPTGCTGDFYDTIVVHENPNAQFSYSFDSCEYTGVFFSQESTTNLAGDSLRLWDWDFGNGQSAVLSTHQDTVISYPPRDSYYIQLIVEDVNACRDTSIQLMPYYPAPVFPVNSHSTEACVPVAVNFDNNILNDYPGYSFLWSFGDGNSTTAFDSNYVYENGGTYYASLLVRTASGCEQTFYDTIQANGLPEARFDSRYDACEIGAMRFRNLSVPSNEGILTQSFWSFGDGNSSTDPLVDHFYNYPDTGYYLVQLEVEDENGCQDQTTDSVYWRPLPIFPVDLQPLRLCGPSTVPMPEGYPYPIEGYSYSWNLGDGRRSNAAQPDLSYSSFGSYPLSLRVNSAAGCVDSFSAQIDILEEPVAGFSFAAVNAGEISFQNPEVQFADQSMRANLWSWDFGDGQQVLQQNPIHNYADTGLYLVQQVVYHRNGCPDTAQAVVDISPQITYFLPNAFTPNDDGKNDGYRGEGYLDFIEQFDMRIYNRWGEEVFRTTDPRAEWNGRIHNNGRKCQAGVYVVQVQISGARGFRKEIKGFATIVY</sequence>
<dbReference type="PANTHER" id="PTHR36842">
    <property type="entry name" value="PROTEIN TOLB HOMOLOG"/>
    <property type="match status" value="1"/>
</dbReference>
<dbReference type="InterPro" id="IPR013783">
    <property type="entry name" value="Ig-like_fold"/>
</dbReference>
<feature type="domain" description="PKD" evidence="2">
    <location>
        <begin position="823"/>
        <end position="890"/>
    </location>
</feature>
<feature type="domain" description="PKD" evidence="2">
    <location>
        <begin position="596"/>
        <end position="651"/>
    </location>
</feature>
<dbReference type="SMART" id="SM00089">
    <property type="entry name" value="PKD"/>
    <property type="match status" value="12"/>
</dbReference>
<dbReference type="InterPro" id="IPR022409">
    <property type="entry name" value="PKD/Chitinase_dom"/>
</dbReference>
<evidence type="ECO:0000313" key="3">
    <source>
        <dbReference type="EMBL" id="AFC26041.1"/>
    </source>
</evidence>
<feature type="domain" description="PKD" evidence="2">
    <location>
        <begin position="656"/>
        <end position="723"/>
    </location>
</feature>
<protein>
    <submittedName>
        <fullName evidence="3">Conserved repeat domain protein</fullName>
    </submittedName>
</protein>
<feature type="domain" description="PKD" evidence="2">
    <location>
        <begin position="1188"/>
        <end position="1241"/>
    </location>
</feature>
<organism evidence="3 4">
    <name type="scientific">Saprospira grandis (strain Lewin)</name>
    <dbReference type="NCBI Taxonomy" id="984262"/>
    <lineage>
        <taxon>Bacteria</taxon>
        <taxon>Pseudomonadati</taxon>
        <taxon>Bacteroidota</taxon>
        <taxon>Saprospiria</taxon>
        <taxon>Saprospirales</taxon>
        <taxon>Saprospiraceae</taxon>
        <taxon>Saprospira</taxon>
    </lineage>
</organism>
<dbReference type="InterPro" id="IPR026341">
    <property type="entry name" value="T9SS_type_B"/>
</dbReference>
<feature type="domain" description="PKD" evidence="2">
    <location>
        <begin position="428"/>
        <end position="470"/>
    </location>
</feature>
<feature type="domain" description="PKD" evidence="2">
    <location>
        <begin position="1111"/>
        <end position="1147"/>
    </location>
</feature>
<dbReference type="NCBIfam" id="TIGR04131">
    <property type="entry name" value="Bac_Flav_CTERM"/>
    <property type="match status" value="1"/>
</dbReference>
<feature type="domain" description="PKD" evidence="2">
    <location>
        <begin position="765"/>
        <end position="806"/>
    </location>
</feature>
<dbReference type="EMBL" id="CP002831">
    <property type="protein sequence ID" value="AFC26041.1"/>
    <property type="molecule type" value="Genomic_DNA"/>
</dbReference>
<accession>H6L034</accession>
<gene>
    <name evidence="3" type="ordered locus">SGRA_3314</name>
</gene>
<dbReference type="Proteomes" id="UP000007519">
    <property type="component" value="Chromosome"/>
</dbReference>
<dbReference type="eggNOG" id="COG3291">
    <property type="taxonomic scope" value="Bacteria"/>
</dbReference>
<dbReference type="Pfam" id="PF18911">
    <property type="entry name" value="PKD_4"/>
    <property type="match status" value="10"/>
</dbReference>
<dbReference type="Gene3D" id="2.60.40.10">
    <property type="entry name" value="Immunoglobulins"/>
    <property type="match status" value="13"/>
</dbReference>
<dbReference type="SUPFAM" id="SSF49299">
    <property type="entry name" value="PKD domain"/>
    <property type="match status" value="12"/>
</dbReference>
<dbReference type="PROSITE" id="PS50093">
    <property type="entry name" value="PKD"/>
    <property type="match status" value="11"/>
</dbReference>
<name>H6L034_SAPGL</name>
<feature type="domain" description="PKD" evidence="2">
    <location>
        <begin position="519"/>
        <end position="548"/>
    </location>
</feature>
<dbReference type="RefSeq" id="WP_015693636.1">
    <property type="nucleotide sequence ID" value="NC_016940.1"/>
</dbReference>
<keyword evidence="4" id="KW-1185">Reference proteome</keyword>
<proteinExistence type="predicted"/>
<feature type="domain" description="PKD" evidence="2">
    <location>
        <begin position="932"/>
        <end position="975"/>
    </location>
</feature>
<dbReference type="Pfam" id="PF13585">
    <property type="entry name" value="CHU_C"/>
    <property type="match status" value="1"/>
</dbReference>
<feature type="signal peptide" evidence="1">
    <location>
        <begin position="1"/>
        <end position="21"/>
    </location>
</feature>
<dbReference type="InterPro" id="IPR035986">
    <property type="entry name" value="PKD_dom_sf"/>
</dbReference>